<evidence type="ECO:0000313" key="2">
    <source>
        <dbReference type="EMBL" id="OTG35301.1"/>
    </source>
</evidence>
<dbReference type="EMBL" id="CM007891">
    <property type="protein sequence ID" value="OTG35301.1"/>
    <property type="molecule type" value="Genomic_DNA"/>
</dbReference>
<organism evidence="2 3">
    <name type="scientific">Helianthus annuus</name>
    <name type="common">Common sunflower</name>
    <dbReference type="NCBI Taxonomy" id="4232"/>
    <lineage>
        <taxon>Eukaryota</taxon>
        <taxon>Viridiplantae</taxon>
        <taxon>Streptophyta</taxon>
        <taxon>Embryophyta</taxon>
        <taxon>Tracheophyta</taxon>
        <taxon>Spermatophyta</taxon>
        <taxon>Magnoliopsida</taxon>
        <taxon>eudicotyledons</taxon>
        <taxon>Gunneridae</taxon>
        <taxon>Pentapetalae</taxon>
        <taxon>asterids</taxon>
        <taxon>campanulids</taxon>
        <taxon>Asterales</taxon>
        <taxon>Asteraceae</taxon>
        <taxon>Asteroideae</taxon>
        <taxon>Heliantheae alliance</taxon>
        <taxon>Heliantheae</taxon>
        <taxon>Helianthus</taxon>
    </lineage>
</organism>
<name>A0A251VKQ6_HELAN</name>
<dbReference type="AlphaFoldDB" id="A0A251VKQ6"/>
<accession>A0A251VKQ6</accession>
<feature type="transmembrane region" description="Helical" evidence="1">
    <location>
        <begin position="15"/>
        <end position="32"/>
    </location>
</feature>
<evidence type="ECO:0000256" key="1">
    <source>
        <dbReference type="SAM" id="Phobius"/>
    </source>
</evidence>
<protein>
    <submittedName>
        <fullName evidence="2">Uncharacterized protein</fullName>
    </submittedName>
</protein>
<keyword evidence="1" id="KW-1133">Transmembrane helix</keyword>
<evidence type="ECO:0000313" key="3">
    <source>
        <dbReference type="Proteomes" id="UP000215914"/>
    </source>
</evidence>
<reference evidence="3" key="1">
    <citation type="journal article" date="2017" name="Nature">
        <title>The sunflower genome provides insights into oil metabolism, flowering and Asterid evolution.</title>
        <authorList>
            <person name="Badouin H."/>
            <person name="Gouzy J."/>
            <person name="Grassa C.J."/>
            <person name="Murat F."/>
            <person name="Staton S.E."/>
            <person name="Cottret L."/>
            <person name="Lelandais-Briere C."/>
            <person name="Owens G.L."/>
            <person name="Carrere S."/>
            <person name="Mayjonade B."/>
            <person name="Legrand L."/>
            <person name="Gill N."/>
            <person name="Kane N.C."/>
            <person name="Bowers J.E."/>
            <person name="Hubner S."/>
            <person name="Bellec A."/>
            <person name="Berard A."/>
            <person name="Berges H."/>
            <person name="Blanchet N."/>
            <person name="Boniface M.C."/>
            <person name="Brunel D."/>
            <person name="Catrice O."/>
            <person name="Chaidir N."/>
            <person name="Claudel C."/>
            <person name="Donnadieu C."/>
            <person name="Faraut T."/>
            <person name="Fievet G."/>
            <person name="Helmstetter N."/>
            <person name="King M."/>
            <person name="Knapp S.J."/>
            <person name="Lai Z."/>
            <person name="Le Paslier M.C."/>
            <person name="Lippi Y."/>
            <person name="Lorenzon L."/>
            <person name="Mandel J.R."/>
            <person name="Marage G."/>
            <person name="Marchand G."/>
            <person name="Marquand E."/>
            <person name="Bret-Mestries E."/>
            <person name="Morien E."/>
            <person name="Nambeesan S."/>
            <person name="Nguyen T."/>
            <person name="Pegot-Espagnet P."/>
            <person name="Pouilly N."/>
            <person name="Raftis F."/>
            <person name="Sallet E."/>
            <person name="Schiex T."/>
            <person name="Thomas J."/>
            <person name="Vandecasteele C."/>
            <person name="Vares D."/>
            <person name="Vear F."/>
            <person name="Vautrin S."/>
            <person name="Crespi M."/>
            <person name="Mangin B."/>
            <person name="Burke J.M."/>
            <person name="Salse J."/>
            <person name="Munos S."/>
            <person name="Vincourt P."/>
            <person name="Rieseberg L.H."/>
            <person name="Langlade N.B."/>
        </authorList>
    </citation>
    <scope>NUCLEOTIDE SEQUENCE [LARGE SCALE GENOMIC DNA]</scope>
    <source>
        <strain evidence="3">cv. SF193</strain>
    </source>
</reference>
<keyword evidence="1" id="KW-0812">Transmembrane</keyword>
<keyword evidence="3" id="KW-1185">Reference proteome</keyword>
<dbReference type="Proteomes" id="UP000215914">
    <property type="component" value="Chromosome 2"/>
</dbReference>
<gene>
    <name evidence="2" type="ORF">HannXRQ_Chr02g0055331</name>
</gene>
<sequence length="52" mass="6062">MLRNKISFKGIDDEFKFVVCSSVIIINIYIYIARSWPESPNFLKSVKSHETP</sequence>
<keyword evidence="1" id="KW-0472">Membrane</keyword>
<proteinExistence type="predicted"/>
<dbReference type="InParanoid" id="A0A251VKQ6"/>